<organism evidence="1 2">
    <name type="scientific">Candidatus Scalindua rubra</name>
    <dbReference type="NCBI Taxonomy" id="1872076"/>
    <lineage>
        <taxon>Bacteria</taxon>
        <taxon>Pseudomonadati</taxon>
        <taxon>Planctomycetota</taxon>
        <taxon>Candidatus Brocadiia</taxon>
        <taxon>Candidatus Brocadiales</taxon>
        <taxon>Candidatus Scalinduaceae</taxon>
        <taxon>Candidatus Scalindua</taxon>
    </lineage>
</organism>
<evidence type="ECO:0000313" key="1">
    <source>
        <dbReference type="EMBL" id="ODS31414.1"/>
    </source>
</evidence>
<dbReference type="Pfam" id="PF07396">
    <property type="entry name" value="Porin_O_P"/>
    <property type="match status" value="1"/>
</dbReference>
<gene>
    <name evidence="1" type="ORF">SCARUB_03460</name>
</gene>
<proteinExistence type="predicted"/>
<protein>
    <submittedName>
        <fullName evidence="1">Phosphate-selective porin O and P</fullName>
    </submittedName>
</protein>
<reference evidence="1 2" key="1">
    <citation type="submission" date="2016-07" db="EMBL/GenBank/DDBJ databases">
        <title>Draft genome of Scalindua rubra, obtained from a brine-seawater interface in the Red Sea, sheds light on salt adaptation in anammox bacteria.</title>
        <authorList>
            <person name="Speth D.R."/>
            <person name="Lagkouvardos I."/>
            <person name="Wang Y."/>
            <person name="Qian P.-Y."/>
            <person name="Dutilh B.E."/>
            <person name="Jetten M.S."/>
        </authorList>
    </citation>
    <scope>NUCLEOTIDE SEQUENCE [LARGE SCALE GENOMIC DNA]</scope>
    <source>
        <strain evidence="1">BSI-1</strain>
    </source>
</reference>
<evidence type="ECO:0000313" key="2">
    <source>
        <dbReference type="Proteomes" id="UP000094056"/>
    </source>
</evidence>
<comment type="caution">
    <text evidence="1">The sequence shown here is derived from an EMBL/GenBank/DDBJ whole genome shotgun (WGS) entry which is preliminary data.</text>
</comment>
<accession>A0A1E3X8X9</accession>
<dbReference type="Gene3D" id="2.40.160.10">
    <property type="entry name" value="Porin"/>
    <property type="match status" value="1"/>
</dbReference>
<dbReference type="SUPFAM" id="SSF56935">
    <property type="entry name" value="Porins"/>
    <property type="match status" value="1"/>
</dbReference>
<sequence>MEETIKKQQGMINVLKDKIETREKVAEISKPMYRVESEIEQVIDNYLMKKETREKMVEAGLAHNPSPFEVYWDKGLRFKSENGNFKLKVGGRIMNDWAWMTENKKLEEESGIGDLVDGTEFRRARLYVAGSIYGNIGFKAQYDYEDGVADFKDVYIELKKIPYLGNFRVGHFKEPYSLEQLTSSKYISFMERNLTDDPFAPERNTGFMFHNHMLGKRVTWAAGVFRNTDAFGDSDIADSSNEGQYSFTGRLTGLPWYAEKGRKLLHVGLGYSWQNAESNSVTFETKPDINLAPDFVDTGSTLTDITESYDLFGPELALVYGPFSLQAEYSFVDVDLKRSVDSDPDFSGFYVYGSYFITGENRSYKTTNGTFSRVKPKSNFKWGKSPGAIELLARYSELDLSDEAVDAGRLDTITLGANWYLNPNTRVMLNYVKADPTLDSDGDDDGDADLFGMRFQIDF</sequence>
<dbReference type="InterPro" id="IPR023614">
    <property type="entry name" value="Porin_dom_sf"/>
</dbReference>
<dbReference type="InterPro" id="IPR010870">
    <property type="entry name" value="Porin_O/P"/>
</dbReference>
<dbReference type="EMBL" id="MAYW01000119">
    <property type="protein sequence ID" value="ODS31414.1"/>
    <property type="molecule type" value="Genomic_DNA"/>
</dbReference>
<name>A0A1E3X8X9_9BACT</name>
<dbReference type="AlphaFoldDB" id="A0A1E3X8X9"/>
<dbReference type="Proteomes" id="UP000094056">
    <property type="component" value="Unassembled WGS sequence"/>
</dbReference>